<evidence type="ECO:0000313" key="3">
    <source>
        <dbReference type="Proteomes" id="UP000607653"/>
    </source>
</evidence>
<protein>
    <submittedName>
        <fullName evidence="2">Uncharacterized protein</fullName>
    </submittedName>
</protein>
<dbReference type="EMBL" id="DUZY01000001">
    <property type="protein sequence ID" value="DAD22230.1"/>
    <property type="molecule type" value="Genomic_DNA"/>
</dbReference>
<name>A0A822XP78_NELNU</name>
<sequence>MWAASRYTTLLSPLKRRKIKIAQKRLRPPEDCPTELFSSRNANQVFRFMKTKFQERKGPVMTIEMWASLDNTTLLPRMQRSKDQDQERLRPPEIAQRVSLLWNAQPGLQSYANERFKKPKDQFDRYRNVGEAPEPPLGSSACRVEDSRTDLESQPEL</sequence>
<feature type="compositionally biased region" description="Basic and acidic residues" evidence="1">
    <location>
        <begin position="114"/>
        <end position="128"/>
    </location>
</feature>
<comment type="caution">
    <text evidence="2">The sequence shown here is derived from an EMBL/GenBank/DDBJ whole genome shotgun (WGS) entry which is preliminary data.</text>
</comment>
<dbReference type="AlphaFoldDB" id="A0A822XP78"/>
<evidence type="ECO:0000256" key="1">
    <source>
        <dbReference type="SAM" id="MobiDB-lite"/>
    </source>
</evidence>
<feature type="region of interest" description="Disordered" evidence="1">
    <location>
        <begin position="114"/>
        <end position="157"/>
    </location>
</feature>
<keyword evidence="3" id="KW-1185">Reference proteome</keyword>
<reference evidence="2 3" key="1">
    <citation type="journal article" date="2020" name="Mol. Biol. Evol.">
        <title>Distinct Expression and Methylation Patterns for Genes with Different Fates following a Single Whole-Genome Duplication in Flowering Plants.</title>
        <authorList>
            <person name="Shi T."/>
            <person name="Rahmani R.S."/>
            <person name="Gugger P.F."/>
            <person name="Wang M."/>
            <person name="Li H."/>
            <person name="Zhang Y."/>
            <person name="Li Z."/>
            <person name="Wang Q."/>
            <person name="Van de Peer Y."/>
            <person name="Marchal K."/>
            <person name="Chen J."/>
        </authorList>
    </citation>
    <scope>NUCLEOTIDE SEQUENCE [LARGE SCALE GENOMIC DNA]</scope>
    <source>
        <tissue evidence="2">Leaf</tissue>
    </source>
</reference>
<accession>A0A822XP78</accession>
<proteinExistence type="predicted"/>
<gene>
    <name evidence="2" type="ORF">HUJ06_023693</name>
</gene>
<evidence type="ECO:0000313" key="2">
    <source>
        <dbReference type="EMBL" id="DAD22230.1"/>
    </source>
</evidence>
<organism evidence="2 3">
    <name type="scientific">Nelumbo nucifera</name>
    <name type="common">Sacred lotus</name>
    <dbReference type="NCBI Taxonomy" id="4432"/>
    <lineage>
        <taxon>Eukaryota</taxon>
        <taxon>Viridiplantae</taxon>
        <taxon>Streptophyta</taxon>
        <taxon>Embryophyta</taxon>
        <taxon>Tracheophyta</taxon>
        <taxon>Spermatophyta</taxon>
        <taxon>Magnoliopsida</taxon>
        <taxon>Proteales</taxon>
        <taxon>Nelumbonaceae</taxon>
        <taxon>Nelumbo</taxon>
    </lineage>
</organism>
<dbReference type="Proteomes" id="UP000607653">
    <property type="component" value="Unassembled WGS sequence"/>
</dbReference>